<evidence type="ECO:0000256" key="2">
    <source>
        <dbReference type="ARBA" id="ARBA00022692"/>
    </source>
</evidence>
<dbReference type="InterPro" id="IPR017981">
    <property type="entry name" value="GPCR_2-like_7TM"/>
</dbReference>
<evidence type="ECO:0000256" key="6">
    <source>
        <dbReference type="SAM" id="Phobius"/>
    </source>
</evidence>
<feature type="domain" description="GAIN-B" evidence="8">
    <location>
        <begin position="100"/>
        <end position="240"/>
    </location>
</feature>
<keyword evidence="7" id="KW-0732">Signal</keyword>
<feature type="transmembrane region" description="Helical" evidence="6">
    <location>
        <begin position="246"/>
        <end position="271"/>
    </location>
</feature>
<feature type="domain" description="G-protein coupled receptors family 2 profile 2" evidence="9">
    <location>
        <begin position="247"/>
        <end position="499"/>
    </location>
</feature>
<dbReference type="EMBL" id="JAHRIP010068082">
    <property type="protein sequence ID" value="MEQ2308021.1"/>
    <property type="molecule type" value="Genomic_DNA"/>
</dbReference>
<keyword evidence="2 6" id="KW-0812">Transmembrane</keyword>
<gene>
    <name evidence="10" type="ORF">AMECASPLE_023967</name>
</gene>
<dbReference type="PANTHER" id="PTHR12011">
    <property type="entry name" value="ADHESION G-PROTEIN COUPLED RECEPTOR"/>
    <property type="match status" value="1"/>
</dbReference>
<dbReference type="Pfam" id="PF01825">
    <property type="entry name" value="GPS"/>
    <property type="match status" value="1"/>
</dbReference>
<evidence type="ECO:0000256" key="4">
    <source>
        <dbReference type="ARBA" id="ARBA00023136"/>
    </source>
</evidence>
<dbReference type="InterPro" id="IPR000203">
    <property type="entry name" value="GPS"/>
</dbReference>
<evidence type="ECO:0000256" key="5">
    <source>
        <dbReference type="ARBA" id="ARBA00023157"/>
    </source>
</evidence>
<feature type="chain" id="PRO_5047025500" evidence="7">
    <location>
        <begin position="27"/>
        <end position="520"/>
    </location>
</feature>
<dbReference type="PRINTS" id="PR00249">
    <property type="entry name" value="GPCRSECRETIN"/>
</dbReference>
<keyword evidence="3 6" id="KW-1133">Transmembrane helix</keyword>
<feature type="transmembrane region" description="Helical" evidence="6">
    <location>
        <begin position="283"/>
        <end position="299"/>
    </location>
</feature>
<dbReference type="Gene3D" id="1.20.1070.10">
    <property type="entry name" value="Rhodopsin 7-helix transmembrane proteins"/>
    <property type="match status" value="1"/>
</dbReference>
<keyword evidence="5" id="KW-1015">Disulfide bond</keyword>
<dbReference type="Proteomes" id="UP001469553">
    <property type="component" value="Unassembled WGS sequence"/>
</dbReference>
<dbReference type="InterPro" id="IPR057244">
    <property type="entry name" value="GAIN_B"/>
</dbReference>
<sequence length="520" mass="58093">MQRWTFGLLPRLILLVGFCTINSVCKKDDCKGQCSNANDKSVSKAECCMKVYSQDIKKWNTSKGIKMLESTLEETEVNETTLIYVPNLVALLQKPPKVFRRIEIYANDTQAMTDANVSNSVVRVQVPAALLAQVNNTVVFCMIQLTNETSLKDLSDHRLIGLSVGRSVAGLQERINITINIASSINKKRKPQCVFLDTTAEEFLMSTQGCEEVEYNKTHVTCSCDHLTYFGVLMVSADLSPKDAEILFYITYIGCGISLFALVIAVLLFITNREVRGDDSKKIHISLAVALILLNIHFLPSQAVAAMSSELCLYVALLLHYSLLASFTWMALEGFHLYLLLVKVFNIYVRRYLLKLSVVGWGLPAVIVTVVVISDKGFYGRTPLDSSNVTKVCYITNDKVKMVTTVGLFSLVFLFNLIMFGVIIKWFVGTFYGKECRQSERNAAKKNIFILLLLMVLLGLTWGLIFFSLGHLNTPVLYIFCIVNSLQGFFIFVYFVLTLKKTKGSATTQGTDSQSHTSAT</sequence>
<dbReference type="PROSITE" id="PS50221">
    <property type="entry name" value="GAIN_B"/>
    <property type="match status" value="1"/>
</dbReference>
<dbReference type="InterPro" id="IPR000832">
    <property type="entry name" value="GPCR_2_secretin-like"/>
</dbReference>
<feature type="transmembrane region" description="Helical" evidence="6">
    <location>
        <begin position="319"/>
        <end position="341"/>
    </location>
</feature>
<evidence type="ECO:0000256" key="1">
    <source>
        <dbReference type="ARBA" id="ARBA00004141"/>
    </source>
</evidence>
<comment type="caution">
    <text evidence="10">The sequence shown here is derived from an EMBL/GenBank/DDBJ whole genome shotgun (WGS) entry which is preliminary data.</text>
</comment>
<feature type="transmembrane region" description="Helical" evidence="6">
    <location>
        <begin position="353"/>
        <end position="374"/>
    </location>
</feature>
<evidence type="ECO:0000313" key="11">
    <source>
        <dbReference type="Proteomes" id="UP001469553"/>
    </source>
</evidence>
<evidence type="ECO:0000259" key="9">
    <source>
        <dbReference type="PROSITE" id="PS50261"/>
    </source>
</evidence>
<evidence type="ECO:0000259" key="8">
    <source>
        <dbReference type="PROSITE" id="PS50221"/>
    </source>
</evidence>
<dbReference type="PANTHER" id="PTHR12011:SF326">
    <property type="entry name" value="ADHESION G-PROTEIN COUPLED RECEPTOR G5"/>
    <property type="match status" value="1"/>
</dbReference>
<dbReference type="SMART" id="SM00303">
    <property type="entry name" value="GPS"/>
    <property type="match status" value="1"/>
</dbReference>
<organism evidence="10 11">
    <name type="scientific">Ameca splendens</name>
    <dbReference type="NCBI Taxonomy" id="208324"/>
    <lineage>
        <taxon>Eukaryota</taxon>
        <taxon>Metazoa</taxon>
        <taxon>Chordata</taxon>
        <taxon>Craniata</taxon>
        <taxon>Vertebrata</taxon>
        <taxon>Euteleostomi</taxon>
        <taxon>Actinopterygii</taxon>
        <taxon>Neopterygii</taxon>
        <taxon>Teleostei</taxon>
        <taxon>Neoteleostei</taxon>
        <taxon>Acanthomorphata</taxon>
        <taxon>Ovalentaria</taxon>
        <taxon>Atherinomorphae</taxon>
        <taxon>Cyprinodontiformes</taxon>
        <taxon>Goodeidae</taxon>
        <taxon>Ameca</taxon>
    </lineage>
</organism>
<evidence type="ECO:0000256" key="7">
    <source>
        <dbReference type="SAM" id="SignalP"/>
    </source>
</evidence>
<dbReference type="Pfam" id="PF00002">
    <property type="entry name" value="7tm_2"/>
    <property type="match status" value="1"/>
</dbReference>
<feature type="signal peptide" evidence="7">
    <location>
        <begin position="1"/>
        <end position="26"/>
    </location>
</feature>
<feature type="transmembrane region" description="Helical" evidence="6">
    <location>
        <begin position="448"/>
        <end position="470"/>
    </location>
</feature>
<keyword evidence="4 6" id="KW-0472">Membrane</keyword>
<accession>A0ABV0ZPP0</accession>
<feature type="transmembrane region" description="Helical" evidence="6">
    <location>
        <begin position="476"/>
        <end position="497"/>
    </location>
</feature>
<comment type="subcellular location">
    <subcellularLocation>
        <location evidence="1">Membrane</location>
        <topology evidence="1">Multi-pass membrane protein</topology>
    </subcellularLocation>
</comment>
<protein>
    <submittedName>
        <fullName evidence="10">Uncharacterized protein</fullName>
    </submittedName>
</protein>
<dbReference type="Gene3D" id="2.60.220.50">
    <property type="match status" value="1"/>
</dbReference>
<evidence type="ECO:0000256" key="3">
    <source>
        <dbReference type="ARBA" id="ARBA00022989"/>
    </source>
</evidence>
<feature type="transmembrane region" description="Helical" evidence="6">
    <location>
        <begin position="406"/>
        <end position="428"/>
    </location>
</feature>
<dbReference type="InterPro" id="IPR046338">
    <property type="entry name" value="GAIN_dom_sf"/>
</dbReference>
<evidence type="ECO:0000313" key="10">
    <source>
        <dbReference type="EMBL" id="MEQ2308021.1"/>
    </source>
</evidence>
<proteinExistence type="predicted"/>
<name>A0ABV0ZPP0_9TELE</name>
<dbReference type="PROSITE" id="PS50261">
    <property type="entry name" value="G_PROTEIN_RECEP_F2_4"/>
    <property type="match status" value="1"/>
</dbReference>
<reference evidence="10 11" key="1">
    <citation type="submission" date="2021-06" db="EMBL/GenBank/DDBJ databases">
        <authorList>
            <person name="Palmer J.M."/>
        </authorList>
    </citation>
    <scope>NUCLEOTIDE SEQUENCE [LARGE SCALE GENOMIC DNA]</scope>
    <source>
        <strain evidence="10 11">AS_MEX2019</strain>
        <tissue evidence="10">Muscle</tissue>
    </source>
</reference>
<keyword evidence="11" id="KW-1185">Reference proteome</keyword>